<proteinExistence type="predicted"/>
<reference evidence="1" key="1">
    <citation type="submission" date="2021-02" db="EMBL/GenBank/DDBJ databases">
        <authorList>
            <person name="Nowell W R."/>
        </authorList>
    </citation>
    <scope>NUCLEOTIDE SEQUENCE</scope>
</reference>
<organism evidence="1 3">
    <name type="scientific">Rotaria magnacalcarata</name>
    <dbReference type="NCBI Taxonomy" id="392030"/>
    <lineage>
        <taxon>Eukaryota</taxon>
        <taxon>Metazoa</taxon>
        <taxon>Spiralia</taxon>
        <taxon>Gnathifera</taxon>
        <taxon>Rotifera</taxon>
        <taxon>Eurotatoria</taxon>
        <taxon>Bdelloidea</taxon>
        <taxon>Philodinida</taxon>
        <taxon>Philodinidae</taxon>
        <taxon>Rotaria</taxon>
    </lineage>
</organism>
<dbReference type="EMBL" id="CAJOBH010079049">
    <property type="protein sequence ID" value="CAF4508315.1"/>
    <property type="molecule type" value="Genomic_DNA"/>
</dbReference>
<comment type="caution">
    <text evidence="1">The sequence shown here is derived from an EMBL/GenBank/DDBJ whole genome shotgun (WGS) entry which is preliminary data.</text>
</comment>
<evidence type="ECO:0000313" key="3">
    <source>
        <dbReference type="Proteomes" id="UP000681967"/>
    </source>
</evidence>
<name>A0A8S2XNX5_9BILA</name>
<sequence length="77" mass="9021">TLVKKNDNISITQSKLLNMNITLTETDRLYYRQNPSKCQSVTDWLIVLSQTKNRNEIQLSDLTRGETLHLFIKNKIK</sequence>
<protein>
    <submittedName>
        <fullName evidence="1">Uncharacterized protein</fullName>
    </submittedName>
</protein>
<dbReference type="AlphaFoldDB" id="A0A8S2XNX5"/>
<evidence type="ECO:0000313" key="2">
    <source>
        <dbReference type="EMBL" id="CAF4965387.1"/>
    </source>
</evidence>
<feature type="non-terminal residue" evidence="1">
    <location>
        <position position="1"/>
    </location>
</feature>
<dbReference type="EMBL" id="CAJOBI010192313">
    <property type="protein sequence ID" value="CAF4965387.1"/>
    <property type="molecule type" value="Genomic_DNA"/>
</dbReference>
<evidence type="ECO:0000313" key="1">
    <source>
        <dbReference type="EMBL" id="CAF4508315.1"/>
    </source>
</evidence>
<gene>
    <name evidence="1" type="ORF">BYL167_LOCUS36345</name>
    <name evidence="2" type="ORF">SMN809_LOCUS54855</name>
</gene>
<dbReference type="Proteomes" id="UP000681967">
    <property type="component" value="Unassembled WGS sequence"/>
</dbReference>
<accession>A0A8S2XNX5</accession>
<dbReference type="Proteomes" id="UP000676336">
    <property type="component" value="Unassembled WGS sequence"/>
</dbReference>